<evidence type="ECO:0000313" key="1">
    <source>
        <dbReference type="EMBL" id="RVW82815.1"/>
    </source>
</evidence>
<sequence length="94" mass="10738">MVSEMCMFQVLQLNTNNCDNWSIKTNDLVGSQDVWEVVKKGYKKPQDETTLSPNQRDILKDMRKRDMIALTVIHQAMNGGTFEKISNATTSKEV</sequence>
<reference evidence="1 2" key="1">
    <citation type="journal article" date="2018" name="PLoS Genet.">
        <title>Population sequencing reveals clonal diversity and ancestral inbreeding in the grapevine cultivar Chardonnay.</title>
        <authorList>
            <person name="Roach M.J."/>
            <person name="Johnson D.L."/>
            <person name="Bohlmann J."/>
            <person name="van Vuuren H.J."/>
            <person name="Jones S.J."/>
            <person name="Pretorius I.S."/>
            <person name="Schmidt S.A."/>
            <person name="Borneman A.R."/>
        </authorList>
    </citation>
    <scope>NUCLEOTIDE SEQUENCE [LARGE SCALE GENOMIC DNA]</scope>
    <source>
        <strain evidence="2">cv. Chardonnay</strain>
        <tissue evidence="1">Leaf</tissue>
    </source>
</reference>
<protein>
    <recommendedName>
        <fullName evidence="3">DUF4219 domain-containing protein</fullName>
    </recommendedName>
</protein>
<dbReference type="AlphaFoldDB" id="A0A438HEB9"/>
<gene>
    <name evidence="1" type="ORF">CK203_051189</name>
</gene>
<dbReference type="EMBL" id="QGNW01000235">
    <property type="protein sequence ID" value="RVW82815.1"/>
    <property type="molecule type" value="Genomic_DNA"/>
</dbReference>
<dbReference type="Pfam" id="PF14223">
    <property type="entry name" value="Retrotran_gag_2"/>
    <property type="match status" value="1"/>
</dbReference>
<dbReference type="Proteomes" id="UP000288805">
    <property type="component" value="Unassembled WGS sequence"/>
</dbReference>
<evidence type="ECO:0000313" key="2">
    <source>
        <dbReference type="Proteomes" id="UP000288805"/>
    </source>
</evidence>
<accession>A0A438HEB9</accession>
<comment type="caution">
    <text evidence="1">The sequence shown here is derived from an EMBL/GenBank/DDBJ whole genome shotgun (WGS) entry which is preliminary data.</text>
</comment>
<name>A0A438HEB9_VITVI</name>
<proteinExistence type="predicted"/>
<evidence type="ECO:0008006" key="3">
    <source>
        <dbReference type="Google" id="ProtNLM"/>
    </source>
</evidence>
<organism evidence="1 2">
    <name type="scientific">Vitis vinifera</name>
    <name type="common">Grape</name>
    <dbReference type="NCBI Taxonomy" id="29760"/>
    <lineage>
        <taxon>Eukaryota</taxon>
        <taxon>Viridiplantae</taxon>
        <taxon>Streptophyta</taxon>
        <taxon>Embryophyta</taxon>
        <taxon>Tracheophyta</taxon>
        <taxon>Spermatophyta</taxon>
        <taxon>Magnoliopsida</taxon>
        <taxon>eudicotyledons</taxon>
        <taxon>Gunneridae</taxon>
        <taxon>Pentapetalae</taxon>
        <taxon>rosids</taxon>
        <taxon>Vitales</taxon>
        <taxon>Vitaceae</taxon>
        <taxon>Viteae</taxon>
        <taxon>Vitis</taxon>
    </lineage>
</organism>